<dbReference type="KEGG" id="csq:CSCA_3444"/>
<dbReference type="RefSeq" id="WP_029160386.1">
    <property type="nucleotide sequence ID" value="NZ_CP009933.1"/>
</dbReference>
<proteinExistence type="predicted"/>
<keyword evidence="2" id="KW-1185">Reference proteome</keyword>
<sequence>MNKELELILNQDISNEPDKTFSDSDGLISFVGLENKHISQIGEYKQGRELCDKMCNFYSSLRIKTYAYLKKHPEKVLPGDPQPTSKWSKAVTHYMEDILYGAGGLSGFKIKEEDYSSKQVVAEFSTEVFKMIFDALAFPEALVEDVTKFIKGVAGTLRTSWETREKNFEVGLMSQCHEGINMGGDLIYFPKVKYYSISVNAT</sequence>
<evidence type="ECO:0000313" key="1">
    <source>
        <dbReference type="EMBL" id="AKA70569.1"/>
    </source>
</evidence>
<dbReference type="AlphaFoldDB" id="A0A0E3MAD6"/>
<reference evidence="1 2" key="1">
    <citation type="journal article" date="2015" name="J. Biotechnol.">
        <title>Complete genome sequence of a malodorant-producing acetogen, Clostridium scatologenes ATCC 25775(T).</title>
        <authorList>
            <person name="Zhu Z."/>
            <person name="Guo T."/>
            <person name="Zheng H."/>
            <person name="Song T."/>
            <person name="Ouyang P."/>
            <person name="Xie J."/>
        </authorList>
    </citation>
    <scope>NUCLEOTIDE SEQUENCE [LARGE SCALE GENOMIC DNA]</scope>
    <source>
        <strain evidence="1 2">ATCC 25775</strain>
    </source>
</reference>
<evidence type="ECO:0000313" key="2">
    <source>
        <dbReference type="Proteomes" id="UP000033115"/>
    </source>
</evidence>
<dbReference type="HOGENOM" id="CLU_077612_0_0_9"/>
<dbReference type="Proteomes" id="UP000033115">
    <property type="component" value="Chromosome"/>
</dbReference>
<accession>A0A0E3MAD6</accession>
<name>A0A0E3MAD6_CLOSL</name>
<protein>
    <submittedName>
        <fullName evidence="1">Uncharacterized protein</fullName>
    </submittedName>
</protein>
<organism evidence="1 2">
    <name type="scientific">Clostridium scatologenes</name>
    <dbReference type="NCBI Taxonomy" id="1548"/>
    <lineage>
        <taxon>Bacteria</taxon>
        <taxon>Bacillati</taxon>
        <taxon>Bacillota</taxon>
        <taxon>Clostridia</taxon>
        <taxon>Eubacteriales</taxon>
        <taxon>Clostridiaceae</taxon>
        <taxon>Clostridium</taxon>
    </lineage>
</organism>
<gene>
    <name evidence="1" type="ORF">CSCA_3444</name>
</gene>
<dbReference type="EMBL" id="CP009933">
    <property type="protein sequence ID" value="AKA70569.1"/>
    <property type="molecule type" value="Genomic_DNA"/>
</dbReference>